<reference evidence="1 2" key="1">
    <citation type="submission" date="2021-06" db="EMBL/GenBank/DDBJ databases">
        <title>Caerostris extrusa draft genome.</title>
        <authorList>
            <person name="Kono N."/>
            <person name="Arakawa K."/>
        </authorList>
    </citation>
    <scope>NUCLEOTIDE SEQUENCE [LARGE SCALE GENOMIC DNA]</scope>
</reference>
<dbReference type="Proteomes" id="UP001054945">
    <property type="component" value="Unassembled WGS sequence"/>
</dbReference>
<gene>
    <name evidence="1" type="ORF">CEXT_237611</name>
</gene>
<accession>A0AAV4UCW0</accession>
<organism evidence="1 2">
    <name type="scientific">Caerostris extrusa</name>
    <name type="common">Bark spider</name>
    <name type="synonym">Caerostris bankana</name>
    <dbReference type="NCBI Taxonomy" id="172846"/>
    <lineage>
        <taxon>Eukaryota</taxon>
        <taxon>Metazoa</taxon>
        <taxon>Ecdysozoa</taxon>
        <taxon>Arthropoda</taxon>
        <taxon>Chelicerata</taxon>
        <taxon>Arachnida</taxon>
        <taxon>Araneae</taxon>
        <taxon>Araneomorphae</taxon>
        <taxon>Entelegynae</taxon>
        <taxon>Araneoidea</taxon>
        <taxon>Araneidae</taxon>
        <taxon>Caerostris</taxon>
    </lineage>
</organism>
<dbReference type="EMBL" id="BPLR01012654">
    <property type="protein sequence ID" value="GIY55588.1"/>
    <property type="molecule type" value="Genomic_DNA"/>
</dbReference>
<sequence length="95" mass="10672">MPVKTFATFSPYDTLSTSLNSSVSRLLKFFPLSPDTGCPTVRIFLNSPQGSSSASHAIFDEHRWFSCPFSHNKKDNKNLINYRLILKIKCSVEAS</sequence>
<evidence type="ECO:0000313" key="2">
    <source>
        <dbReference type="Proteomes" id="UP001054945"/>
    </source>
</evidence>
<protein>
    <submittedName>
        <fullName evidence="1">Uncharacterized protein</fullName>
    </submittedName>
</protein>
<name>A0AAV4UCW0_CAEEX</name>
<comment type="caution">
    <text evidence="1">The sequence shown here is derived from an EMBL/GenBank/DDBJ whole genome shotgun (WGS) entry which is preliminary data.</text>
</comment>
<dbReference type="AlphaFoldDB" id="A0AAV4UCW0"/>
<proteinExistence type="predicted"/>
<evidence type="ECO:0000313" key="1">
    <source>
        <dbReference type="EMBL" id="GIY55588.1"/>
    </source>
</evidence>
<keyword evidence="2" id="KW-1185">Reference proteome</keyword>